<protein>
    <submittedName>
        <fullName evidence="1">Uncharacterized protein</fullName>
    </submittedName>
</protein>
<dbReference type="RefSeq" id="WP_006627464.1">
    <property type="nucleotide sequence ID" value="NZ_ADFR01000015.1"/>
</dbReference>
<dbReference type="AlphaFoldDB" id="D2MQ01"/>
<dbReference type="EMBL" id="ADFR01000015">
    <property type="protein sequence ID" value="EFC05324.1"/>
    <property type="molecule type" value="Genomic_DNA"/>
</dbReference>
<dbReference type="STRING" id="679192.HMPREF9013_1348"/>
<evidence type="ECO:0000313" key="1">
    <source>
        <dbReference type="EMBL" id="EFC05324.1"/>
    </source>
</evidence>
<keyword evidence="2" id="KW-1185">Reference proteome</keyword>
<name>D2MQ01_9FIRM</name>
<accession>D2MQ01</accession>
<reference evidence="2" key="1">
    <citation type="submission" date="2009-12" db="EMBL/GenBank/DDBJ databases">
        <title>Sequence of Clostridiales genomosp. BVAB3 str. UPII9-5.</title>
        <authorList>
            <person name="Madupu R."/>
            <person name="Durkin A.S."/>
            <person name="Torralba M."/>
            <person name="Methe B."/>
            <person name="Sutton G.G."/>
            <person name="Strausberg R.L."/>
            <person name="Nelson K.E."/>
        </authorList>
    </citation>
    <scope>NUCLEOTIDE SEQUENCE [LARGE SCALE GENOMIC DNA]</scope>
    <source>
        <strain evidence="2">W1219</strain>
    </source>
</reference>
<sequence length="125" mass="14651">MAVTKIYPIKITLKKAIDYIYNGDKTDDEIYVTTHLCSRENAHKEFELTKKQFNSRTKIIGVNDTEEKIKNRILDKDRKFGNIIDIKNNDKAKFNKGYERWAIKHNMKAAIGTMIIIYEKDFGSM</sequence>
<dbReference type="Proteomes" id="UP000005017">
    <property type="component" value="Unassembled WGS sequence"/>
</dbReference>
<organism evidence="1 2">
    <name type="scientific">Bulleidia extructa W1219</name>
    <dbReference type="NCBI Taxonomy" id="679192"/>
    <lineage>
        <taxon>Bacteria</taxon>
        <taxon>Bacillati</taxon>
        <taxon>Bacillota</taxon>
        <taxon>Erysipelotrichia</taxon>
        <taxon>Erysipelotrichales</taxon>
        <taxon>Erysipelotrichaceae</taxon>
        <taxon>Bulleidia</taxon>
    </lineage>
</organism>
<dbReference type="eggNOG" id="COG3843">
    <property type="taxonomic scope" value="Bacteria"/>
</dbReference>
<evidence type="ECO:0000313" key="2">
    <source>
        <dbReference type="Proteomes" id="UP000005017"/>
    </source>
</evidence>
<comment type="caution">
    <text evidence="1">The sequence shown here is derived from an EMBL/GenBank/DDBJ whole genome shotgun (WGS) entry which is preliminary data.</text>
</comment>
<proteinExistence type="predicted"/>
<gene>
    <name evidence="1" type="ORF">HMPREF9013_1348</name>
</gene>